<dbReference type="InParanoid" id="L8G097"/>
<gene>
    <name evidence="2" type="ORF">GMDG_01706</name>
</gene>
<feature type="compositionally biased region" description="Acidic residues" evidence="1">
    <location>
        <begin position="537"/>
        <end position="548"/>
    </location>
</feature>
<dbReference type="HOGENOM" id="CLU_020133_0_0_1"/>
<feature type="compositionally biased region" description="Basic and acidic residues" evidence="1">
    <location>
        <begin position="705"/>
        <end position="714"/>
    </location>
</feature>
<sequence length="739" mass="75900">MSSQGRSASSGVRNLRAMFENKDDSTTSPPQHRGRSPAPSIAGNNSASPRPLSKVRTSFVAVERNGQTGIQWGLRKETTVPPEDSTMSQRRGSFAENEATDPDVVIERKKSIQAEFKARENSIDVSETIPEFALEMPSAAASKQGTPTIEPKDPILPAAHTPTGNPDKPSTVEERNAKLLPADVKGAAAVSGGKALKGASGVGEDLKGVTTGKLKTASSAKPGDKVAASKSSKPAPISTTKTSTLSKSSKSPALPKTPVSSTSAKSSTRTTKPAAEKPTRPSTTTTTTTKPAAPTTRTTNPATKKPPLPSSTGFTKPLPKSPTKPAKLPPSLTAPTSSSLSKLTDDARRTSAGATRSSSGVSQSQKSEQSRKAPSNSRPSLGPPPAAAAGLKKQTSRQSLPKAVAPADEGFLARMMRPTTASAGKTHDKAGTPPKPRVAGMERPGTRNGHNARGESGGSPVSARPPVPTVGAVPTLKPLGGKATAGRGGTKGEVGAKKEGSTAAEAVKAVEQVAGPPAVEEEVPAPATTEETAPAETEVEIDEPAPGVDIEEVEEVAPVEEAAVEAAVPVEETTEEATEEVASEVPTQDEPVVTDKVDVEAVIDNTEEPAVTDKVDVAAVMEEAERGDEVEEVEVEVEEVPVVVEAESEAADEETPAVVVEVEAETAEADVVEDVAEPAVTAAVEEETADVPTTAVATEEGTPAKGDKTEKAEVEEVEPAEASSDVTTPVASATPVVAL</sequence>
<feature type="compositionally biased region" description="Low complexity" evidence="1">
    <location>
        <begin position="350"/>
        <end position="367"/>
    </location>
</feature>
<evidence type="ECO:0000313" key="3">
    <source>
        <dbReference type="Proteomes" id="UP000011064"/>
    </source>
</evidence>
<feature type="compositionally biased region" description="Low complexity" evidence="1">
    <location>
        <begin position="280"/>
        <end position="303"/>
    </location>
</feature>
<organism evidence="2 3">
    <name type="scientific">Pseudogymnoascus destructans (strain ATCC MYA-4855 / 20631-21)</name>
    <name type="common">Bat white-nose syndrome fungus</name>
    <name type="synonym">Geomyces destructans</name>
    <dbReference type="NCBI Taxonomy" id="658429"/>
    <lineage>
        <taxon>Eukaryota</taxon>
        <taxon>Fungi</taxon>
        <taxon>Dikarya</taxon>
        <taxon>Ascomycota</taxon>
        <taxon>Pezizomycotina</taxon>
        <taxon>Leotiomycetes</taxon>
        <taxon>Thelebolales</taxon>
        <taxon>Thelebolaceae</taxon>
        <taxon>Pseudogymnoascus</taxon>
    </lineage>
</organism>
<accession>L8G097</accession>
<dbReference type="AlphaFoldDB" id="L8G097"/>
<feature type="region of interest" description="Disordered" evidence="1">
    <location>
        <begin position="567"/>
        <end position="595"/>
    </location>
</feature>
<dbReference type="STRING" id="658429.L8G097"/>
<evidence type="ECO:0000313" key="2">
    <source>
        <dbReference type="EMBL" id="ELR05411.1"/>
    </source>
</evidence>
<feature type="compositionally biased region" description="Low complexity" evidence="1">
    <location>
        <begin position="720"/>
        <end position="739"/>
    </location>
</feature>
<protein>
    <submittedName>
        <fullName evidence="2">Uncharacterized protein</fullName>
    </submittedName>
</protein>
<feature type="region of interest" description="Disordered" evidence="1">
    <location>
        <begin position="1"/>
        <end position="102"/>
    </location>
</feature>
<name>L8G097_PSED2</name>
<feature type="compositionally biased region" description="Acidic residues" evidence="1">
    <location>
        <begin position="572"/>
        <end position="582"/>
    </location>
</feature>
<feature type="compositionally biased region" description="Polar residues" evidence="1">
    <location>
        <begin position="1"/>
        <end position="12"/>
    </location>
</feature>
<dbReference type="OrthoDB" id="3600083at2759"/>
<proteinExistence type="predicted"/>
<feature type="compositionally biased region" description="Low complexity" evidence="1">
    <location>
        <begin position="228"/>
        <end position="273"/>
    </location>
</feature>
<keyword evidence="3" id="KW-1185">Reference proteome</keyword>
<dbReference type="EMBL" id="GL573190">
    <property type="protein sequence ID" value="ELR05411.1"/>
    <property type="molecule type" value="Genomic_DNA"/>
</dbReference>
<feature type="compositionally biased region" description="Low complexity" evidence="1">
    <location>
        <begin position="690"/>
        <end position="700"/>
    </location>
</feature>
<feature type="region of interest" description="Disordered" evidence="1">
    <location>
        <begin position="138"/>
        <end position="548"/>
    </location>
</feature>
<reference evidence="3" key="1">
    <citation type="submission" date="2010-09" db="EMBL/GenBank/DDBJ databases">
        <title>The genome sequence of Geomyces destructans 20631-21.</title>
        <authorList>
            <consortium name="The Broad Institute Genome Sequencing Platform"/>
            <person name="Cuomo C.A."/>
            <person name="Blehert D.S."/>
            <person name="Lorch J.M."/>
            <person name="Young S.K."/>
            <person name="Zeng Q."/>
            <person name="Gargeya S."/>
            <person name="Fitzgerald M."/>
            <person name="Haas B."/>
            <person name="Abouelleil A."/>
            <person name="Alvarado L."/>
            <person name="Arachchi H.M."/>
            <person name="Berlin A."/>
            <person name="Brown A."/>
            <person name="Chapman S.B."/>
            <person name="Chen Z."/>
            <person name="Dunbar C."/>
            <person name="Freedman E."/>
            <person name="Gearin G."/>
            <person name="Gellesch M."/>
            <person name="Goldberg J."/>
            <person name="Griggs A."/>
            <person name="Gujja S."/>
            <person name="Heiman D."/>
            <person name="Howarth C."/>
            <person name="Larson L."/>
            <person name="Lui A."/>
            <person name="MacDonald P.J.P."/>
            <person name="Montmayeur A."/>
            <person name="Murphy C."/>
            <person name="Neiman D."/>
            <person name="Pearson M."/>
            <person name="Priest M."/>
            <person name="Roberts A."/>
            <person name="Saif S."/>
            <person name="Shea T."/>
            <person name="Shenoy N."/>
            <person name="Sisk P."/>
            <person name="Stolte C."/>
            <person name="Sykes S."/>
            <person name="Wortman J."/>
            <person name="Nusbaum C."/>
            <person name="Birren B."/>
        </authorList>
    </citation>
    <scope>NUCLEOTIDE SEQUENCE [LARGE SCALE GENOMIC DNA]</scope>
    <source>
        <strain evidence="3">ATCC MYA-4855 / 20631-21</strain>
    </source>
</reference>
<feature type="compositionally biased region" description="Low complexity" evidence="1">
    <location>
        <begin position="503"/>
        <end position="536"/>
    </location>
</feature>
<feature type="compositionally biased region" description="Low complexity" evidence="1">
    <location>
        <begin position="182"/>
        <end position="203"/>
    </location>
</feature>
<feature type="compositionally biased region" description="Low complexity" evidence="1">
    <location>
        <begin position="329"/>
        <end position="342"/>
    </location>
</feature>
<dbReference type="Proteomes" id="UP000011064">
    <property type="component" value="Unassembled WGS sequence"/>
</dbReference>
<feature type="region of interest" description="Disordered" evidence="1">
    <location>
        <begin position="683"/>
        <end position="739"/>
    </location>
</feature>
<dbReference type="VEuPathDB" id="FungiDB:GMDG_01706"/>
<evidence type="ECO:0000256" key="1">
    <source>
        <dbReference type="SAM" id="MobiDB-lite"/>
    </source>
</evidence>